<dbReference type="InterPro" id="IPR041633">
    <property type="entry name" value="Polbeta"/>
</dbReference>
<name>A0A3S0JVM8_STEMA</name>
<accession>A0A3S0JVM8</accession>
<dbReference type="Pfam" id="PF18765">
    <property type="entry name" value="Polbeta"/>
    <property type="match status" value="1"/>
</dbReference>
<sequence length="112" mass="12703">MDLEVIEAVLLKWARQEPIIAKIHLFGSRLRGDHRPDSDIDIAVALDLSAAPGVDFSDGFATFSRYSEQWEAELAQRLPIPVDLEFYHGPEETPILHAGLERSGKLIYEKFR</sequence>
<keyword evidence="2" id="KW-0808">Transferase</keyword>
<evidence type="ECO:0000313" key="2">
    <source>
        <dbReference type="EMBL" id="RTQ92139.1"/>
    </source>
</evidence>
<feature type="domain" description="Polymerase beta nucleotidyltransferase" evidence="1">
    <location>
        <begin position="13"/>
        <end position="110"/>
    </location>
</feature>
<protein>
    <submittedName>
        <fullName evidence="2">Nucleotidyltransferase domain-containing protein</fullName>
    </submittedName>
</protein>
<dbReference type="GO" id="GO:0016740">
    <property type="term" value="F:transferase activity"/>
    <property type="evidence" value="ECO:0007669"/>
    <property type="project" value="UniProtKB-KW"/>
</dbReference>
<dbReference type="Proteomes" id="UP000271705">
    <property type="component" value="Unassembled WGS sequence"/>
</dbReference>
<dbReference type="RefSeq" id="WP_126927597.1">
    <property type="nucleotide sequence ID" value="NZ_RXLZ01000002.1"/>
</dbReference>
<comment type="caution">
    <text evidence="2">The sequence shown here is derived from an EMBL/GenBank/DDBJ whole genome shotgun (WGS) entry which is preliminary data.</text>
</comment>
<evidence type="ECO:0000259" key="1">
    <source>
        <dbReference type="Pfam" id="PF18765"/>
    </source>
</evidence>
<dbReference type="AlphaFoldDB" id="A0A3S0JVM8"/>
<dbReference type="CDD" id="cd05403">
    <property type="entry name" value="NT_KNTase_like"/>
    <property type="match status" value="1"/>
</dbReference>
<organism evidence="2 3">
    <name type="scientific">Stenotrophomonas maltophilia</name>
    <name type="common">Pseudomonas maltophilia</name>
    <name type="synonym">Xanthomonas maltophilia</name>
    <dbReference type="NCBI Taxonomy" id="40324"/>
    <lineage>
        <taxon>Bacteria</taxon>
        <taxon>Pseudomonadati</taxon>
        <taxon>Pseudomonadota</taxon>
        <taxon>Gammaproteobacteria</taxon>
        <taxon>Lysobacterales</taxon>
        <taxon>Lysobacteraceae</taxon>
        <taxon>Stenotrophomonas</taxon>
        <taxon>Stenotrophomonas maltophilia group</taxon>
    </lineage>
</organism>
<dbReference type="SUPFAM" id="SSF81301">
    <property type="entry name" value="Nucleotidyltransferase"/>
    <property type="match status" value="1"/>
</dbReference>
<reference evidence="2 3" key="1">
    <citation type="submission" date="2018-12" db="EMBL/GenBank/DDBJ databases">
        <authorList>
            <person name="Kartti S."/>
            <person name="Manni A."/>
            <person name="Chemao El Fihri M.W."/>
            <person name="Laamarti M."/>
            <person name="Temsamani L."/>
            <person name="El Jamali J.E."/>
            <person name="Ouadghiri M."/>
            <person name="Ibrahimi A."/>
            <person name="Filati-Maltouf A."/>
        </authorList>
    </citation>
    <scope>NUCLEOTIDE SEQUENCE [LARGE SCALE GENOMIC DNA]</scope>
    <source>
        <strain evidence="2 3">MDMC339</strain>
    </source>
</reference>
<gene>
    <name evidence="2" type="ORF">EKL94_00815</name>
</gene>
<dbReference type="InterPro" id="IPR043519">
    <property type="entry name" value="NT_sf"/>
</dbReference>
<dbReference type="EMBL" id="RXLZ01000002">
    <property type="protein sequence ID" value="RTQ92139.1"/>
    <property type="molecule type" value="Genomic_DNA"/>
</dbReference>
<dbReference type="Gene3D" id="3.30.460.10">
    <property type="entry name" value="Beta Polymerase, domain 2"/>
    <property type="match status" value="1"/>
</dbReference>
<proteinExistence type="predicted"/>
<evidence type="ECO:0000313" key="3">
    <source>
        <dbReference type="Proteomes" id="UP000271705"/>
    </source>
</evidence>